<comment type="cofactor">
    <cofactor evidence="1 7">
        <name>Zn(2+)</name>
        <dbReference type="ChEBI" id="CHEBI:29105"/>
    </cofactor>
</comment>
<dbReference type="Gene3D" id="3.90.180.10">
    <property type="entry name" value="Medium-chain alcohol dehydrogenases, catalytic domain"/>
    <property type="match status" value="1"/>
</dbReference>
<evidence type="ECO:0000256" key="5">
    <source>
        <dbReference type="ARBA" id="ARBA00023002"/>
    </source>
</evidence>
<dbReference type="SMART" id="SM00829">
    <property type="entry name" value="PKS_ER"/>
    <property type="match status" value="1"/>
</dbReference>
<evidence type="ECO:0000256" key="8">
    <source>
        <dbReference type="SAM" id="Phobius"/>
    </source>
</evidence>
<evidence type="ECO:0000256" key="1">
    <source>
        <dbReference type="ARBA" id="ARBA00001947"/>
    </source>
</evidence>
<dbReference type="GO" id="GO:0008270">
    <property type="term" value="F:zinc ion binding"/>
    <property type="evidence" value="ECO:0007669"/>
    <property type="project" value="InterPro"/>
</dbReference>
<dbReference type="GO" id="GO:0051903">
    <property type="term" value="F:S-(hydroxymethyl)glutathione dehydrogenase [NAD(P)+] activity"/>
    <property type="evidence" value="ECO:0007669"/>
    <property type="project" value="TreeGrafter"/>
</dbReference>
<evidence type="ECO:0000313" key="10">
    <source>
        <dbReference type="EMBL" id="MQY29191.1"/>
    </source>
</evidence>
<dbReference type="InterPro" id="IPR036291">
    <property type="entry name" value="NAD(P)-bd_dom_sf"/>
</dbReference>
<evidence type="ECO:0000256" key="4">
    <source>
        <dbReference type="ARBA" id="ARBA00022833"/>
    </source>
</evidence>
<name>A0A7K0DTV5_9NOCA</name>
<keyword evidence="3 7" id="KW-0479">Metal-binding</keyword>
<dbReference type="GO" id="GO:0018456">
    <property type="term" value="F:aryl-alcohol dehydrogenase (NAD+) activity"/>
    <property type="evidence" value="ECO:0007669"/>
    <property type="project" value="UniProtKB-EC"/>
</dbReference>
<dbReference type="PANTHER" id="PTHR43880">
    <property type="entry name" value="ALCOHOL DEHYDROGENASE"/>
    <property type="match status" value="1"/>
</dbReference>
<dbReference type="InterPro" id="IPR013154">
    <property type="entry name" value="ADH-like_N"/>
</dbReference>
<evidence type="ECO:0000256" key="2">
    <source>
        <dbReference type="ARBA" id="ARBA00008072"/>
    </source>
</evidence>
<dbReference type="SUPFAM" id="SSF50129">
    <property type="entry name" value="GroES-like"/>
    <property type="match status" value="1"/>
</dbReference>
<evidence type="ECO:0000259" key="9">
    <source>
        <dbReference type="SMART" id="SM00829"/>
    </source>
</evidence>
<evidence type="ECO:0000313" key="11">
    <source>
        <dbReference type="Proteomes" id="UP000431401"/>
    </source>
</evidence>
<dbReference type="Pfam" id="PF08240">
    <property type="entry name" value="ADH_N"/>
    <property type="match status" value="1"/>
</dbReference>
<organism evidence="10 11">
    <name type="scientific">Nocardia aurantia</name>
    <dbReference type="NCBI Taxonomy" id="2585199"/>
    <lineage>
        <taxon>Bacteria</taxon>
        <taxon>Bacillati</taxon>
        <taxon>Actinomycetota</taxon>
        <taxon>Actinomycetes</taxon>
        <taxon>Mycobacteriales</taxon>
        <taxon>Nocardiaceae</taxon>
        <taxon>Nocardia</taxon>
    </lineage>
</organism>
<dbReference type="InterPro" id="IPR011032">
    <property type="entry name" value="GroES-like_sf"/>
</dbReference>
<dbReference type="GO" id="GO:0005829">
    <property type="term" value="C:cytosol"/>
    <property type="evidence" value="ECO:0007669"/>
    <property type="project" value="TreeGrafter"/>
</dbReference>
<keyword evidence="6" id="KW-0520">NAD</keyword>
<sequence length="373" mass="38735">MRTHAAVLRDPAAPYSFEDIELDDPRADEVLVRVTGAGMCHTDLIPRLLPPGIFPLPMVTGHEGAGVVEAVGAGVTTVRPGDHVVLSYESCGACARCHTGEPSYCHHFDVANTSARRLDGSAGAVSASGEQIAARWFAQSSFATHALATVRNIVRVDPDLPLELLGPLGCGVQTGAGAVLLSMNVRPGDSIAVFGAGAVGLSAVMAAALAGAAHIVAVDINPARRELALELGATAALDGADPGVAEAIRSLTGGGVNYSFETTAVPAVILTALSVLQVRGFCGLVGVGLEEITLSPYLLGGGRSMSYLLEGGAVPQVFIPRLIDLWQRGRFPFDTLIRTYPFEDIDKAEADARAGTTVKPVLLTDHRPQGVHP</sequence>
<comment type="similarity">
    <text evidence="2 7">Belongs to the zinc-containing alcohol dehydrogenase family.</text>
</comment>
<gene>
    <name evidence="10" type="primary">xylB_2</name>
    <name evidence="10" type="ORF">NRB56_47810</name>
</gene>
<dbReference type="FunFam" id="3.40.50.720:FF:000003">
    <property type="entry name" value="S-(hydroxymethyl)glutathione dehydrogenase"/>
    <property type="match status" value="1"/>
</dbReference>
<accession>A0A7K0DTV5</accession>
<dbReference type="EMBL" id="WEGI01000010">
    <property type="protein sequence ID" value="MQY29191.1"/>
    <property type="molecule type" value="Genomic_DNA"/>
</dbReference>
<feature type="transmembrane region" description="Helical" evidence="8">
    <location>
        <begin position="191"/>
        <end position="217"/>
    </location>
</feature>
<dbReference type="CDD" id="cd08278">
    <property type="entry name" value="benzyl_alcohol_DH"/>
    <property type="match status" value="1"/>
</dbReference>
<dbReference type="InterPro" id="IPR002328">
    <property type="entry name" value="ADH_Zn_CS"/>
</dbReference>
<evidence type="ECO:0000256" key="3">
    <source>
        <dbReference type="ARBA" id="ARBA00022723"/>
    </source>
</evidence>
<dbReference type="Proteomes" id="UP000431401">
    <property type="component" value="Unassembled WGS sequence"/>
</dbReference>
<dbReference type="InterPro" id="IPR013149">
    <property type="entry name" value="ADH-like_C"/>
</dbReference>
<keyword evidence="8" id="KW-0812">Transmembrane</keyword>
<keyword evidence="11" id="KW-1185">Reference proteome</keyword>
<evidence type="ECO:0000256" key="6">
    <source>
        <dbReference type="ARBA" id="ARBA00023027"/>
    </source>
</evidence>
<dbReference type="AlphaFoldDB" id="A0A7K0DTV5"/>
<comment type="caution">
    <text evidence="10">The sequence shown here is derived from an EMBL/GenBank/DDBJ whole genome shotgun (WGS) entry which is preliminary data.</text>
</comment>
<dbReference type="EC" id="1.1.1.90" evidence="10"/>
<keyword evidence="8" id="KW-1133">Transmembrane helix</keyword>
<keyword evidence="4 7" id="KW-0862">Zinc</keyword>
<dbReference type="OrthoDB" id="334894at2"/>
<dbReference type="SUPFAM" id="SSF51735">
    <property type="entry name" value="NAD(P)-binding Rossmann-fold domains"/>
    <property type="match status" value="1"/>
</dbReference>
<dbReference type="InterPro" id="IPR020843">
    <property type="entry name" value="ER"/>
</dbReference>
<dbReference type="Gene3D" id="3.40.50.720">
    <property type="entry name" value="NAD(P)-binding Rossmann-like Domain"/>
    <property type="match status" value="1"/>
</dbReference>
<protein>
    <submittedName>
        <fullName evidence="10">Aryl-alcohol dehydrogenase</fullName>
        <ecNumber evidence="10">1.1.1.90</ecNumber>
    </submittedName>
</protein>
<dbReference type="PANTHER" id="PTHR43880:SF12">
    <property type="entry name" value="ALCOHOL DEHYDROGENASE CLASS-3"/>
    <property type="match status" value="1"/>
</dbReference>
<dbReference type="RefSeq" id="WP_153345744.1">
    <property type="nucleotide sequence ID" value="NZ_WEGI01000010.1"/>
</dbReference>
<keyword evidence="8" id="KW-0472">Membrane</keyword>
<feature type="domain" description="Enoyl reductase (ER)" evidence="9">
    <location>
        <begin position="6"/>
        <end position="362"/>
    </location>
</feature>
<evidence type="ECO:0000256" key="7">
    <source>
        <dbReference type="RuleBase" id="RU361277"/>
    </source>
</evidence>
<proteinExistence type="inferred from homology"/>
<dbReference type="GO" id="GO:0046294">
    <property type="term" value="P:formaldehyde catabolic process"/>
    <property type="evidence" value="ECO:0007669"/>
    <property type="project" value="TreeGrafter"/>
</dbReference>
<keyword evidence="5 10" id="KW-0560">Oxidoreductase</keyword>
<reference evidence="10 11" key="1">
    <citation type="submission" date="2019-10" db="EMBL/GenBank/DDBJ databases">
        <title>Nocardia macrotermitis sp. nov. and Nocardia aurantia sp. nov., isolated from the gut of fungus growing-termite Macrotermes natalensis.</title>
        <authorList>
            <person name="Benndorf R."/>
            <person name="Schwitalla J."/>
            <person name="Martin K."/>
            <person name="De Beer W."/>
            <person name="Kaster A.-K."/>
            <person name="Vollmers J."/>
            <person name="Poulsen M."/>
            <person name="Beemelmanns C."/>
        </authorList>
    </citation>
    <scope>NUCLEOTIDE SEQUENCE [LARGE SCALE GENOMIC DNA]</scope>
    <source>
        <strain evidence="10 11">RB56</strain>
    </source>
</reference>
<dbReference type="Pfam" id="PF00107">
    <property type="entry name" value="ADH_zinc_N"/>
    <property type="match status" value="1"/>
</dbReference>
<dbReference type="PROSITE" id="PS00059">
    <property type="entry name" value="ADH_ZINC"/>
    <property type="match status" value="1"/>
</dbReference>